<evidence type="ECO:0000313" key="1">
    <source>
        <dbReference type="EMBL" id="MBK7954125.1"/>
    </source>
</evidence>
<reference evidence="1 2" key="1">
    <citation type="submission" date="2020-10" db="EMBL/GenBank/DDBJ databases">
        <title>Connecting structure to function with the recovery of over 1000 high-quality activated sludge metagenome-assembled genomes encoding full-length rRNA genes using long-read sequencing.</title>
        <authorList>
            <person name="Singleton C.M."/>
            <person name="Petriglieri F."/>
            <person name="Kristensen J.M."/>
            <person name="Kirkegaard R.H."/>
            <person name="Michaelsen T.Y."/>
            <person name="Andersen M.H."/>
            <person name="Karst S.M."/>
            <person name="Dueholm M.S."/>
            <person name="Nielsen P.H."/>
            <person name="Albertsen M."/>
        </authorList>
    </citation>
    <scope>NUCLEOTIDE SEQUENCE [LARGE SCALE GENOMIC DNA]</scope>
    <source>
        <strain evidence="1">Fred_18-Q3-R57-64_BAT3C.720</strain>
    </source>
</reference>
<dbReference type="PANTHER" id="PTHR23244:SF498">
    <property type="entry name" value="C2 DOMAIN-CONTAINING PROTEIN"/>
    <property type="match status" value="1"/>
</dbReference>
<dbReference type="InterPro" id="IPR015915">
    <property type="entry name" value="Kelch-typ_b-propeller"/>
</dbReference>
<gene>
    <name evidence="1" type="ORF">IPK02_09290</name>
</gene>
<name>A0A935TH67_9PROT</name>
<dbReference type="AlphaFoldDB" id="A0A935TH67"/>
<dbReference type="InterPro" id="IPR006652">
    <property type="entry name" value="Kelch_1"/>
</dbReference>
<organism evidence="1 2">
    <name type="scientific">Candidatus Accumulibacter affinis</name>
    <dbReference type="NCBI Taxonomy" id="2954384"/>
    <lineage>
        <taxon>Bacteria</taxon>
        <taxon>Pseudomonadati</taxon>
        <taxon>Pseudomonadota</taxon>
        <taxon>Betaproteobacteria</taxon>
        <taxon>Candidatus Accumulibacter</taxon>
    </lineage>
</organism>
<dbReference type="Gene3D" id="2.120.10.80">
    <property type="entry name" value="Kelch-type beta propeller"/>
    <property type="match status" value="1"/>
</dbReference>
<dbReference type="SUPFAM" id="SSF117281">
    <property type="entry name" value="Kelch motif"/>
    <property type="match status" value="1"/>
</dbReference>
<evidence type="ECO:0000313" key="2">
    <source>
        <dbReference type="Proteomes" id="UP000706151"/>
    </source>
</evidence>
<comment type="caution">
    <text evidence="1">The sequence shown here is derived from an EMBL/GenBank/DDBJ whole genome shotgun (WGS) entry which is preliminary data.</text>
</comment>
<dbReference type="Proteomes" id="UP000706151">
    <property type="component" value="Unassembled WGS sequence"/>
</dbReference>
<proteinExistence type="predicted"/>
<dbReference type="Pfam" id="PF01344">
    <property type="entry name" value="Kelch_1"/>
    <property type="match status" value="1"/>
</dbReference>
<dbReference type="EMBL" id="JADJOT010000008">
    <property type="protein sequence ID" value="MBK7954125.1"/>
    <property type="molecule type" value="Genomic_DNA"/>
</dbReference>
<sequence>MDFTIAPTADTAVKIGGSHAATNQVRIEVRASPQLPAETKVRVTVTVGCGAKEADLLASRDDFVKITGQSAGKAANIVAVANLPSGKKAWNTGVFPAALPVLIALKDFVSNTPPGGAEIEVLVETSTGRQQWSTGEKSSITVRKALEPRNKPDIRYFTVNPNYILHAGQTEVTVSFCATGYETLTLFRNNEEVTNCTERNSGVFFDKPSITSVYRLEGKYKEPDHTEVRDALDRAVQVISSGWNRIALPQGSPVRLYVANDFSGSGWDRLYGIFKNTRGSYALYSSATGVDAWRLEPGDVPQHMATSPGAYCKNKLWLIGGSSVDPDNPRNEVWCYEADQSWKRKEDFPSTMPARMGHACVVFQDTLWIIGGYNNGTAYRDVWQGREGSDGRLEWSPLQEQCAWAGRLNPAAATWTQRKGSPEVWIYGGSKDPQSSDPLRDFWSTRDGRTWQKMDENQHPPVPIMPDPGAPLASALVAFRQAEASETAQSDRLLLMGSFKELAIKGNDKDQGNRIFSFLFEWHPGTGLWEGRPVFDGWQQFQGQNFYMQAVVFNRFLFCWSLRNRPESIGKLNILVSN</sequence>
<accession>A0A935TH67</accession>
<dbReference type="PANTHER" id="PTHR23244">
    <property type="entry name" value="KELCH REPEAT DOMAIN"/>
    <property type="match status" value="1"/>
</dbReference>
<protein>
    <submittedName>
        <fullName evidence="1">Uncharacterized protein</fullName>
    </submittedName>
</protein>